<proteinExistence type="predicted"/>
<organism evidence="1">
    <name type="scientific">Siphoviridae sp. ctnPP24</name>
    <dbReference type="NCBI Taxonomy" id="2825662"/>
    <lineage>
        <taxon>Viruses</taxon>
        <taxon>Duplodnaviria</taxon>
        <taxon>Heunggongvirae</taxon>
        <taxon>Uroviricota</taxon>
        <taxon>Caudoviricetes</taxon>
    </lineage>
</organism>
<accession>A0A8S5TYU5</accession>
<sequence length="248" mass="28279">MIGVEKCNTPVDAYYRSDAVTHSQIQAAGLAKAAHQLASLNSEFLAKFNYATDYAGNIMDMKLDDDLLEFLYPALIEGHEKLVQKQKKQEEKVRRKFNESQVNLIKRVKYDKPWTIVWWKDGQVTRSKCAENDVWSEAAGFNACVAKHYFQTAGAYNKVLKTYCNSDGNCGYGDYERGYKMGYEDGIDIGIMQAVDAAEEEKYKAMSCEYDNGYDDGYAAAEVEAYNEGYDDGQKYERQLQKETNFEN</sequence>
<reference evidence="1" key="1">
    <citation type="journal article" date="2021" name="Proc. Natl. Acad. Sci. U.S.A.">
        <title>A Catalog of Tens of Thousands of Viruses from Human Metagenomes Reveals Hidden Associations with Chronic Diseases.</title>
        <authorList>
            <person name="Tisza M.J."/>
            <person name="Buck C.B."/>
        </authorList>
    </citation>
    <scope>NUCLEOTIDE SEQUENCE</scope>
    <source>
        <strain evidence="1">CtnPP24</strain>
    </source>
</reference>
<name>A0A8S5TYU5_9CAUD</name>
<protein>
    <submittedName>
        <fullName evidence="1">Uncharacterized protein</fullName>
    </submittedName>
</protein>
<evidence type="ECO:0000313" key="1">
    <source>
        <dbReference type="EMBL" id="DAF87374.1"/>
    </source>
</evidence>
<dbReference type="EMBL" id="BK015962">
    <property type="protein sequence ID" value="DAF87374.1"/>
    <property type="molecule type" value="Genomic_DNA"/>
</dbReference>